<reference evidence="4" key="1">
    <citation type="submission" date="2015-02" db="EMBL/GenBank/DDBJ databases">
        <title>Characterization of two novel Thaumarchaeota isolated from the Northern Adriatic Sea.</title>
        <authorList>
            <person name="Bayer B."/>
            <person name="Vojvoda J."/>
            <person name="Offre P."/>
            <person name="Srivastava A."/>
            <person name="Elisabeth N."/>
            <person name="Garcia J.A.L."/>
            <person name="Schleper C."/>
            <person name="Herndl G.J."/>
        </authorList>
    </citation>
    <scope>NUCLEOTIDE SEQUENCE [LARGE SCALE GENOMIC DNA]</scope>
    <source>
        <strain evidence="4">D3C</strain>
    </source>
</reference>
<dbReference type="PANTHER" id="PTHR43031">
    <property type="entry name" value="FAD-DEPENDENT OXIDOREDUCTASE"/>
    <property type="match status" value="1"/>
</dbReference>
<keyword evidence="1" id="KW-0812">Transmembrane</keyword>
<organism evidence="3 4">
    <name type="scientific">Nitrosopumilus piranensis</name>
    <dbReference type="NCBI Taxonomy" id="1582439"/>
    <lineage>
        <taxon>Archaea</taxon>
        <taxon>Nitrososphaerota</taxon>
        <taxon>Nitrososphaeria</taxon>
        <taxon>Nitrosopumilales</taxon>
        <taxon>Nitrosopumilaceae</taxon>
        <taxon>Nitrosopumilus</taxon>
    </lineage>
</organism>
<dbReference type="STRING" id="1582439.NPIRD3C_0581"/>
<dbReference type="SMART" id="SM00450">
    <property type="entry name" value="RHOD"/>
    <property type="match status" value="2"/>
</dbReference>
<dbReference type="PATRIC" id="fig|1582439.9.peg.590"/>
<evidence type="ECO:0000256" key="1">
    <source>
        <dbReference type="SAM" id="Phobius"/>
    </source>
</evidence>
<dbReference type="OrthoDB" id="3168at2157"/>
<feature type="domain" description="Rhodanese" evidence="2">
    <location>
        <begin position="177"/>
        <end position="263"/>
    </location>
</feature>
<dbReference type="PROSITE" id="PS50206">
    <property type="entry name" value="RHODANESE_3"/>
    <property type="match status" value="2"/>
</dbReference>
<keyword evidence="1" id="KW-1133">Transmembrane helix</keyword>
<keyword evidence="1" id="KW-0472">Membrane</keyword>
<protein>
    <recommendedName>
        <fullName evidence="2">Rhodanese domain-containing protein</fullName>
    </recommendedName>
</protein>
<evidence type="ECO:0000259" key="2">
    <source>
        <dbReference type="PROSITE" id="PS50206"/>
    </source>
</evidence>
<dbReference type="PANTHER" id="PTHR43031:SF1">
    <property type="entry name" value="PYRIDINE NUCLEOTIDE-DISULPHIDE OXIDOREDUCTASE"/>
    <property type="match status" value="1"/>
</dbReference>
<dbReference type="Pfam" id="PF00581">
    <property type="entry name" value="Rhodanese"/>
    <property type="match status" value="2"/>
</dbReference>
<dbReference type="Proteomes" id="UP000032027">
    <property type="component" value="Chromosome"/>
</dbReference>
<keyword evidence="4" id="KW-1185">Reference proteome</keyword>
<dbReference type="HOGENOM" id="CLU_741026_0_0_2"/>
<dbReference type="SUPFAM" id="SSF52821">
    <property type="entry name" value="Rhodanese/Cell cycle control phosphatase"/>
    <property type="match status" value="2"/>
</dbReference>
<evidence type="ECO:0000313" key="3">
    <source>
        <dbReference type="EMBL" id="AJM91795.1"/>
    </source>
</evidence>
<dbReference type="InterPro" id="IPR050229">
    <property type="entry name" value="GlpE_sulfurtransferase"/>
</dbReference>
<feature type="domain" description="Rhodanese" evidence="2">
    <location>
        <begin position="281"/>
        <end position="367"/>
    </location>
</feature>
<dbReference type="EMBL" id="CP010868">
    <property type="protein sequence ID" value="AJM91795.1"/>
    <property type="molecule type" value="Genomic_DNA"/>
</dbReference>
<reference evidence="3 4" key="2">
    <citation type="journal article" date="2016" name="ISME J.">
        <title>Physiological and genomic characterization of two novel marine thaumarchaeal strains indicates niche differentiation.</title>
        <authorList>
            <person name="Bayer B."/>
            <person name="Vojvoda J."/>
            <person name="Offre P."/>
            <person name="Alves R.J."/>
            <person name="Elisabeth N.H."/>
            <person name="Garcia J.A."/>
            <person name="Volland J.M."/>
            <person name="Srivastava A."/>
            <person name="Schleper C."/>
            <person name="Herndl G.J."/>
        </authorList>
    </citation>
    <scope>NUCLEOTIDE SEQUENCE [LARGE SCALE GENOMIC DNA]</scope>
    <source>
        <strain evidence="3 4">D3C</strain>
    </source>
</reference>
<feature type="transmembrane region" description="Helical" evidence="1">
    <location>
        <begin position="6"/>
        <end position="26"/>
    </location>
</feature>
<dbReference type="Gene3D" id="3.40.250.10">
    <property type="entry name" value="Rhodanese-like domain"/>
    <property type="match status" value="2"/>
</dbReference>
<dbReference type="CDD" id="cd00158">
    <property type="entry name" value="RHOD"/>
    <property type="match status" value="2"/>
</dbReference>
<dbReference type="InterPro" id="IPR001763">
    <property type="entry name" value="Rhodanese-like_dom"/>
</dbReference>
<sequence>MVSQPLWIAIVVGVFFVGLASSYAIFSATYDPVSMKFTTQEKFDQMMGNNPMMVQHWSSMSSQHQKQMGTMMQNGTMMQDQQMGTMMQSGTHDSMKKHESMHDVIMRAVGDSEMKQPVLDEMQRHHEIMFNLIEQAVDDPELKQQLQDKIQKYMDKSTVTNTDFAISADDLYAKMQQEELLFVIDIRDVEDYNQGHIEGSAKGSCDDHAKEKILPKMPTSVSVVLVGYDGVKAAETASMMAKMGLDVSYLEGGIESWDKGLVESNYDQKVSADALWNKLDSNQDIFLLDVREPEEVAETAISSSVNIPLGELYDSDRISEIPNDKEIVIICASGNRAVIASFALANEGYDYQILDGGMKGWNSYLEENNLPNF</sequence>
<name>A0A0C5BXU5_9ARCH</name>
<accession>A0A0C5BXU5</accession>
<gene>
    <name evidence="3" type="ORF">NPIRD3C_0581</name>
</gene>
<dbReference type="RefSeq" id="WP_148702753.1">
    <property type="nucleotide sequence ID" value="NZ_CP010868.1"/>
</dbReference>
<dbReference type="GeneID" id="41599737"/>
<dbReference type="InterPro" id="IPR036873">
    <property type="entry name" value="Rhodanese-like_dom_sf"/>
</dbReference>
<proteinExistence type="predicted"/>
<evidence type="ECO:0000313" key="4">
    <source>
        <dbReference type="Proteomes" id="UP000032027"/>
    </source>
</evidence>
<dbReference type="KEGG" id="nid:NPIRD3C_0581"/>
<dbReference type="AlphaFoldDB" id="A0A0C5BXU5"/>
<reference evidence="3 4" key="3">
    <citation type="journal article" date="2019" name="Int. J. Syst. Evol. Microbiol.">
        <title>Nitrosopumilus adriaticus sp. nov. and Nitrosopumilus piranensis sp. nov., two ammonia-oxidizing archaea from the Adriatic Sea and members of the class Nitrososphaeria.</title>
        <authorList>
            <person name="Bayer B."/>
            <person name="Vojvoda J."/>
            <person name="Reinthaler T."/>
            <person name="Reyes C."/>
            <person name="Pinto M."/>
            <person name="Herndl G.J."/>
        </authorList>
    </citation>
    <scope>NUCLEOTIDE SEQUENCE [LARGE SCALE GENOMIC DNA]</scope>
    <source>
        <strain evidence="3 4">D3C</strain>
    </source>
</reference>